<organism evidence="3 4">
    <name type="scientific">Fluoribacter dumoffii</name>
    <dbReference type="NCBI Taxonomy" id="463"/>
    <lineage>
        <taxon>Bacteria</taxon>
        <taxon>Pseudomonadati</taxon>
        <taxon>Pseudomonadota</taxon>
        <taxon>Gammaproteobacteria</taxon>
        <taxon>Legionellales</taxon>
        <taxon>Legionellaceae</taxon>
        <taxon>Fluoribacter</taxon>
    </lineage>
</organism>
<evidence type="ECO:0000256" key="1">
    <source>
        <dbReference type="SAM" id="Phobius"/>
    </source>
</evidence>
<accession>A0A377GCN0</accession>
<dbReference type="STRING" id="1094715.GCA_000236165_02532"/>
<keyword evidence="1" id="KW-1133">Transmembrane helix</keyword>
<evidence type="ECO:0000313" key="3">
    <source>
        <dbReference type="EMBL" id="STO22595.1"/>
    </source>
</evidence>
<dbReference type="CDD" id="cd01949">
    <property type="entry name" value="GGDEF"/>
    <property type="match status" value="1"/>
</dbReference>
<dbReference type="EMBL" id="UGGT01000001">
    <property type="protein sequence ID" value="STO22595.1"/>
    <property type="molecule type" value="Genomic_DNA"/>
</dbReference>
<gene>
    <name evidence="3" type="primary">yeaP</name>
    <name evidence="3" type="ORF">NCTC11370_02687</name>
</gene>
<protein>
    <submittedName>
        <fullName evidence="3">Probable diguanylate cyclase YeaP</fullName>
        <ecNumber evidence="3">2.7.7.65</ecNumber>
    </submittedName>
</protein>
<dbReference type="Proteomes" id="UP000254554">
    <property type="component" value="Unassembled WGS sequence"/>
</dbReference>
<keyword evidence="3" id="KW-0548">Nucleotidyltransferase</keyword>
<dbReference type="EC" id="2.7.7.65" evidence="3"/>
<proteinExistence type="predicted"/>
<keyword evidence="3" id="KW-0808">Transferase</keyword>
<feature type="domain" description="GGDEF" evidence="2">
    <location>
        <begin position="236"/>
        <end position="369"/>
    </location>
</feature>
<dbReference type="Gene3D" id="3.30.70.270">
    <property type="match status" value="1"/>
</dbReference>
<keyword evidence="1" id="KW-0812">Transmembrane</keyword>
<dbReference type="Pfam" id="PF00990">
    <property type="entry name" value="GGDEF"/>
    <property type="match status" value="1"/>
</dbReference>
<dbReference type="PANTHER" id="PTHR46663:SF2">
    <property type="entry name" value="GGDEF DOMAIN-CONTAINING PROTEIN"/>
    <property type="match status" value="1"/>
</dbReference>
<feature type="transmembrane region" description="Helical" evidence="1">
    <location>
        <begin position="51"/>
        <end position="71"/>
    </location>
</feature>
<feature type="transmembrane region" description="Helical" evidence="1">
    <location>
        <begin position="109"/>
        <end position="126"/>
    </location>
</feature>
<sequence>MRSLKNLLNRIGYADPMDRYARQYRLIWYISLELIAICLILIFLYSLMQLWHMVVLFSSGICIALINLWVLSRTANTFFCGHLITLIAFIIICLVNYMIWGIGTLHNQWFYIIPLLAAALVGRSGLIIYSILSFFMILGFSTFSLPPFYNLPYHKLEIIEWGNHLLAYLIVVTTLVNLLYEHDKYERKLTDLNYLLQSEKDKYHYLARVDQLTNLPNRRYFNQYLQEVISSLSSNYCATLFFIDLDNFKYVNDCYGHNIGDHLLLEASRRLKISFREGDFIARVGGDEFTAIVLHTIDDQIPQLIAQRIIQEFDREIKFGEIELNCPVSIGFATYPIDVHGVTDLMIKADRAMYAAKKIKGSSYCKAEA</sequence>
<keyword evidence="1" id="KW-0472">Membrane</keyword>
<dbReference type="GO" id="GO:0052621">
    <property type="term" value="F:diguanylate cyclase activity"/>
    <property type="evidence" value="ECO:0007669"/>
    <property type="project" value="UniProtKB-EC"/>
</dbReference>
<feature type="transmembrane region" description="Helical" evidence="1">
    <location>
        <begin position="83"/>
        <end position="103"/>
    </location>
</feature>
<evidence type="ECO:0000313" key="4">
    <source>
        <dbReference type="Proteomes" id="UP000254554"/>
    </source>
</evidence>
<dbReference type="PROSITE" id="PS50887">
    <property type="entry name" value="GGDEF"/>
    <property type="match status" value="1"/>
</dbReference>
<feature type="transmembrane region" description="Helical" evidence="1">
    <location>
        <begin position="161"/>
        <end position="180"/>
    </location>
</feature>
<dbReference type="NCBIfam" id="TIGR00254">
    <property type="entry name" value="GGDEF"/>
    <property type="match status" value="1"/>
</dbReference>
<dbReference type="AlphaFoldDB" id="A0A377GCN0"/>
<keyword evidence="4" id="KW-1185">Reference proteome</keyword>
<name>A0A377GCN0_9GAMM</name>
<dbReference type="InterPro" id="IPR052163">
    <property type="entry name" value="DGC-Regulatory_Protein"/>
</dbReference>
<dbReference type="PANTHER" id="PTHR46663">
    <property type="entry name" value="DIGUANYLATE CYCLASE DGCT-RELATED"/>
    <property type="match status" value="1"/>
</dbReference>
<evidence type="ECO:0000259" key="2">
    <source>
        <dbReference type="PROSITE" id="PS50887"/>
    </source>
</evidence>
<dbReference type="SMART" id="SM00267">
    <property type="entry name" value="GGDEF"/>
    <property type="match status" value="1"/>
</dbReference>
<dbReference type="InterPro" id="IPR000160">
    <property type="entry name" value="GGDEF_dom"/>
</dbReference>
<dbReference type="RefSeq" id="WP_010654703.1">
    <property type="nucleotide sequence ID" value="NZ_JAPHOO010000001.1"/>
</dbReference>
<dbReference type="SUPFAM" id="SSF55073">
    <property type="entry name" value="Nucleotide cyclase"/>
    <property type="match status" value="1"/>
</dbReference>
<dbReference type="OrthoDB" id="9812358at2"/>
<dbReference type="InterPro" id="IPR029787">
    <property type="entry name" value="Nucleotide_cyclase"/>
</dbReference>
<dbReference type="InterPro" id="IPR043128">
    <property type="entry name" value="Rev_trsase/Diguanyl_cyclase"/>
</dbReference>
<feature type="transmembrane region" description="Helical" evidence="1">
    <location>
        <begin position="26"/>
        <end position="45"/>
    </location>
</feature>
<reference evidence="3 4" key="1">
    <citation type="submission" date="2018-06" db="EMBL/GenBank/DDBJ databases">
        <authorList>
            <consortium name="Pathogen Informatics"/>
            <person name="Doyle S."/>
        </authorList>
    </citation>
    <scope>NUCLEOTIDE SEQUENCE [LARGE SCALE GENOMIC DNA]</scope>
    <source>
        <strain evidence="3 4">NCTC11370</strain>
    </source>
</reference>
<dbReference type="GeneID" id="93293446"/>
<feature type="transmembrane region" description="Helical" evidence="1">
    <location>
        <begin position="131"/>
        <end position="149"/>
    </location>
</feature>